<feature type="region of interest" description="Disordered" evidence="1">
    <location>
        <begin position="1"/>
        <end position="33"/>
    </location>
</feature>
<dbReference type="RefSeq" id="WP_133881313.1">
    <property type="nucleotide sequence ID" value="NZ_MWIN01000036.1"/>
</dbReference>
<proteinExistence type="predicted"/>
<evidence type="ECO:0000313" key="3">
    <source>
        <dbReference type="Proteomes" id="UP000295341"/>
    </source>
</evidence>
<protein>
    <submittedName>
        <fullName evidence="2">Uncharacterized protein</fullName>
    </submittedName>
</protein>
<name>A0A4V3UQZ7_9GAMM</name>
<dbReference type="AlphaFoldDB" id="A0A4V3UQZ7"/>
<organism evidence="2 3">
    <name type="scientific">Panacagrimonas perspica</name>
    <dbReference type="NCBI Taxonomy" id="381431"/>
    <lineage>
        <taxon>Bacteria</taxon>
        <taxon>Pseudomonadati</taxon>
        <taxon>Pseudomonadota</taxon>
        <taxon>Gammaproteobacteria</taxon>
        <taxon>Nevskiales</taxon>
        <taxon>Nevskiaceae</taxon>
        <taxon>Panacagrimonas</taxon>
    </lineage>
</organism>
<feature type="compositionally biased region" description="Low complexity" evidence="1">
    <location>
        <begin position="8"/>
        <end position="21"/>
    </location>
</feature>
<keyword evidence="3" id="KW-1185">Reference proteome</keyword>
<reference evidence="2 3" key="1">
    <citation type="submission" date="2019-03" db="EMBL/GenBank/DDBJ databases">
        <title>Genomic Encyclopedia of Type Strains, Phase IV (KMG-IV): sequencing the most valuable type-strain genomes for metagenomic binning, comparative biology and taxonomic classification.</title>
        <authorList>
            <person name="Goeker M."/>
        </authorList>
    </citation>
    <scope>NUCLEOTIDE SEQUENCE [LARGE SCALE GENOMIC DNA]</scope>
    <source>
        <strain evidence="2 3">DSM 26377</strain>
    </source>
</reference>
<accession>A0A4V3UQZ7</accession>
<comment type="caution">
    <text evidence="2">The sequence shown here is derived from an EMBL/GenBank/DDBJ whole genome shotgun (WGS) entry which is preliminary data.</text>
</comment>
<dbReference type="EMBL" id="SOBT01000008">
    <property type="protein sequence ID" value="TDU32835.1"/>
    <property type="molecule type" value="Genomic_DNA"/>
</dbReference>
<evidence type="ECO:0000313" key="2">
    <source>
        <dbReference type="EMBL" id="TDU32835.1"/>
    </source>
</evidence>
<gene>
    <name evidence="2" type="ORF">DFR24_2243</name>
</gene>
<sequence>MKTDDVAKAVSSAKADSAAKVTTAERMGKEVDADPEVREAKAVALADREAARRAKVHFDACLERRRLLGEQLEAAKSECTELEHASASALADVSRSDWMEIGEKFKTAHKSAEERASMLTTAKAEIDTRTKAADIANSTAWSIQMESDRRLRKAVDSATQRAFVGLVSDAVTLLWGAARAADSATRGNDHSRAKRVSRLAEVLFPTEGLTDEGEAAVSTWLRSIYGTDGGTPA</sequence>
<dbReference type="Proteomes" id="UP000295341">
    <property type="component" value="Unassembled WGS sequence"/>
</dbReference>
<evidence type="ECO:0000256" key="1">
    <source>
        <dbReference type="SAM" id="MobiDB-lite"/>
    </source>
</evidence>